<dbReference type="OrthoDB" id="37659at2759"/>
<dbReference type="InterPro" id="IPR046670">
    <property type="entry name" value="DUF6540"/>
</dbReference>
<dbReference type="InParanoid" id="A0A409X040"/>
<reference evidence="1 2" key="1">
    <citation type="journal article" date="2018" name="Evol. Lett.">
        <title>Horizontal gene cluster transfer increased hallucinogenic mushroom diversity.</title>
        <authorList>
            <person name="Reynolds H.T."/>
            <person name="Vijayakumar V."/>
            <person name="Gluck-Thaler E."/>
            <person name="Korotkin H.B."/>
            <person name="Matheny P.B."/>
            <person name="Slot J.C."/>
        </authorList>
    </citation>
    <scope>NUCLEOTIDE SEQUENCE [LARGE SCALE GENOMIC DNA]</scope>
    <source>
        <strain evidence="1 2">2631</strain>
    </source>
</reference>
<comment type="caution">
    <text evidence="1">The sequence shown here is derived from an EMBL/GenBank/DDBJ whole genome shotgun (WGS) entry which is preliminary data.</text>
</comment>
<dbReference type="Pfam" id="PF20174">
    <property type="entry name" value="DUF6540"/>
    <property type="match status" value="1"/>
</dbReference>
<proteinExistence type="predicted"/>
<dbReference type="EMBL" id="NHYD01002926">
    <property type="protein sequence ID" value="PPQ84134.1"/>
    <property type="molecule type" value="Genomic_DNA"/>
</dbReference>
<gene>
    <name evidence="1" type="ORF">CVT25_003348</name>
</gene>
<protein>
    <submittedName>
        <fullName evidence="1">Uncharacterized protein</fullName>
    </submittedName>
</protein>
<evidence type="ECO:0000313" key="1">
    <source>
        <dbReference type="EMBL" id="PPQ84134.1"/>
    </source>
</evidence>
<sequence>MTKYPITILAYTRGVHWQTKLPKPYHWALFIRTGNSTSTGITHQLHGMPGAFHYDGPEPSSSTAPDPLLLAAKRNEVDIGSVPPDKVDLVAQICSAIPIDQTEDPSDSESGWNCQSWTVSVVQEMKKEGFVDEWITEEYLRGFLKEI</sequence>
<organism evidence="1 2">
    <name type="scientific">Psilocybe cyanescens</name>
    <dbReference type="NCBI Taxonomy" id="93625"/>
    <lineage>
        <taxon>Eukaryota</taxon>
        <taxon>Fungi</taxon>
        <taxon>Dikarya</taxon>
        <taxon>Basidiomycota</taxon>
        <taxon>Agaricomycotina</taxon>
        <taxon>Agaricomycetes</taxon>
        <taxon>Agaricomycetidae</taxon>
        <taxon>Agaricales</taxon>
        <taxon>Agaricineae</taxon>
        <taxon>Strophariaceae</taxon>
        <taxon>Psilocybe</taxon>
    </lineage>
</organism>
<dbReference type="AlphaFoldDB" id="A0A409X040"/>
<accession>A0A409X040</accession>
<name>A0A409X040_PSICY</name>
<dbReference type="Proteomes" id="UP000283269">
    <property type="component" value="Unassembled WGS sequence"/>
</dbReference>
<keyword evidence="2" id="KW-1185">Reference proteome</keyword>
<evidence type="ECO:0000313" key="2">
    <source>
        <dbReference type="Proteomes" id="UP000283269"/>
    </source>
</evidence>